<protein>
    <submittedName>
        <fullName evidence="2">Uncharacterized protein</fullName>
    </submittedName>
</protein>
<reference evidence="2" key="1">
    <citation type="submission" date="2021-01" db="EMBL/GenBank/DDBJ databases">
        <authorList>
            <person name="Corre E."/>
            <person name="Pelletier E."/>
            <person name="Niang G."/>
            <person name="Scheremetjew M."/>
            <person name="Finn R."/>
            <person name="Kale V."/>
            <person name="Holt S."/>
            <person name="Cochrane G."/>
            <person name="Meng A."/>
            <person name="Brown T."/>
            <person name="Cohen L."/>
        </authorList>
    </citation>
    <scope>NUCLEOTIDE SEQUENCE</scope>
    <source>
        <strain evidence="2">PLY182g</strain>
    </source>
</reference>
<gene>
    <name evidence="2" type="ORF">CPEL01642_LOCUS20843</name>
</gene>
<evidence type="ECO:0000313" key="2">
    <source>
        <dbReference type="EMBL" id="CAD8617462.1"/>
    </source>
</evidence>
<evidence type="ECO:0000256" key="1">
    <source>
        <dbReference type="SAM" id="SignalP"/>
    </source>
</evidence>
<feature type="chain" id="PRO_5031352379" evidence="1">
    <location>
        <begin position="16"/>
        <end position="201"/>
    </location>
</feature>
<sequence length="201" mass="20953">MLGRLLLVSTGLVGALRVTNLLHSPTSSALHRAHPVLAVAVPDDVRECIVDAENAGEIAECLSGEPAVSTTSSPARDASMAPLTDEDRKAALLGSAESLAECLWDAENPSEIAACRDDFEELIGVPTGACNEEGKCNPEEIKVVPATELAGASRAGGVQMCVPDTANPRFGPGKCIFRGDKCTGKRCKVNNAPCKDNHASM</sequence>
<name>A0A7S0LMU5_9EUKA</name>
<feature type="signal peptide" evidence="1">
    <location>
        <begin position="1"/>
        <end position="15"/>
    </location>
</feature>
<dbReference type="AlphaFoldDB" id="A0A7S0LMU5"/>
<dbReference type="EMBL" id="HBEY01043548">
    <property type="protein sequence ID" value="CAD8617462.1"/>
    <property type="molecule type" value="Transcribed_RNA"/>
</dbReference>
<proteinExistence type="predicted"/>
<accession>A0A7S0LMU5</accession>
<organism evidence="2">
    <name type="scientific">Coccolithus braarudii</name>
    <dbReference type="NCBI Taxonomy" id="221442"/>
    <lineage>
        <taxon>Eukaryota</taxon>
        <taxon>Haptista</taxon>
        <taxon>Haptophyta</taxon>
        <taxon>Prymnesiophyceae</taxon>
        <taxon>Coccolithales</taxon>
        <taxon>Coccolithaceae</taxon>
        <taxon>Coccolithus</taxon>
    </lineage>
</organism>
<keyword evidence="1" id="KW-0732">Signal</keyword>